<comment type="caution">
    <text evidence="3">The sequence shown here is derived from an EMBL/GenBank/DDBJ whole genome shotgun (WGS) entry which is preliminary data.</text>
</comment>
<name>A0AAV7EQZ2_ARIFI</name>
<accession>A0AAV7EQZ2</accession>
<evidence type="ECO:0000256" key="2">
    <source>
        <dbReference type="SAM" id="Phobius"/>
    </source>
</evidence>
<keyword evidence="4" id="KW-1185">Reference proteome</keyword>
<keyword evidence="2" id="KW-1133">Transmembrane helix</keyword>
<dbReference type="AlphaFoldDB" id="A0AAV7EQZ2"/>
<evidence type="ECO:0000256" key="1">
    <source>
        <dbReference type="SAM" id="MobiDB-lite"/>
    </source>
</evidence>
<feature type="transmembrane region" description="Helical" evidence="2">
    <location>
        <begin position="74"/>
        <end position="93"/>
    </location>
</feature>
<keyword evidence="2" id="KW-0472">Membrane</keyword>
<feature type="region of interest" description="Disordered" evidence="1">
    <location>
        <begin position="21"/>
        <end position="57"/>
    </location>
</feature>
<organism evidence="3 4">
    <name type="scientific">Aristolochia fimbriata</name>
    <name type="common">White veined hardy Dutchman's pipe vine</name>
    <dbReference type="NCBI Taxonomy" id="158543"/>
    <lineage>
        <taxon>Eukaryota</taxon>
        <taxon>Viridiplantae</taxon>
        <taxon>Streptophyta</taxon>
        <taxon>Embryophyta</taxon>
        <taxon>Tracheophyta</taxon>
        <taxon>Spermatophyta</taxon>
        <taxon>Magnoliopsida</taxon>
        <taxon>Magnoliidae</taxon>
        <taxon>Piperales</taxon>
        <taxon>Aristolochiaceae</taxon>
        <taxon>Aristolochia</taxon>
    </lineage>
</organism>
<proteinExistence type="predicted"/>
<gene>
    <name evidence="3" type="ORF">H6P81_010022</name>
</gene>
<feature type="compositionally biased region" description="Polar residues" evidence="1">
    <location>
        <begin position="43"/>
        <end position="57"/>
    </location>
</feature>
<evidence type="ECO:0000313" key="4">
    <source>
        <dbReference type="Proteomes" id="UP000825729"/>
    </source>
</evidence>
<dbReference type="EMBL" id="JAINDJ010000004">
    <property type="protein sequence ID" value="KAG9450057.1"/>
    <property type="molecule type" value="Genomic_DNA"/>
</dbReference>
<keyword evidence="2" id="KW-0812">Transmembrane</keyword>
<sequence>MFFGVVRCRHGAGKGCPKLATPDRMGHRRFTPCSTAPKRGWRSRTTSRGPNQLGSKSTGLVCSVISSKLSQANLSLVNGFALIGLFWIMISAIG</sequence>
<protein>
    <submittedName>
        <fullName evidence="3">Uncharacterized protein</fullName>
    </submittedName>
</protein>
<dbReference type="Proteomes" id="UP000825729">
    <property type="component" value="Unassembled WGS sequence"/>
</dbReference>
<reference evidence="3 4" key="1">
    <citation type="submission" date="2021-07" db="EMBL/GenBank/DDBJ databases">
        <title>The Aristolochia fimbriata genome: insights into angiosperm evolution, floral development and chemical biosynthesis.</title>
        <authorList>
            <person name="Jiao Y."/>
        </authorList>
    </citation>
    <scope>NUCLEOTIDE SEQUENCE [LARGE SCALE GENOMIC DNA]</scope>
    <source>
        <strain evidence="3">IBCAS-2021</strain>
        <tissue evidence="3">Leaf</tissue>
    </source>
</reference>
<evidence type="ECO:0000313" key="3">
    <source>
        <dbReference type="EMBL" id="KAG9450057.1"/>
    </source>
</evidence>